<organism evidence="11 12">
    <name type="scientific">Gemmata massiliana</name>
    <dbReference type="NCBI Taxonomy" id="1210884"/>
    <lineage>
        <taxon>Bacteria</taxon>
        <taxon>Pseudomonadati</taxon>
        <taxon>Planctomycetota</taxon>
        <taxon>Planctomycetia</taxon>
        <taxon>Gemmatales</taxon>
        <taxon>Gemmataceae</taxon>
        <taxon>Gemmata</taxon>
    </lineage>
</organism>
<dbReference type="KEGG" id="gms:SOIL9_40430"/>
<dbReference type="InterPro" id="IPR011009">
    <property type="entry name" value="Kinase-like_dom_sf"/>
</dbReference>
<keyword evidence="6 8" id="KW-0067">ATP-binding</keyword>
<feature type="repeat" description="TPR" evidence="7">
    <location>
        <begin position="582"/>
        <end position="615"/>
    </location>
</feature>
<dbReference type="PANTHER" id="PTHR43289:SF6">
    <property type="entry name" value="SERINE_THREONINE-PROTEIN KINASE NEKL-3"/>
    <property type="match status" value="1"/>
</dbReference>
<evidence type="ECO:0000256" key="9">
    <source>
        <dbReference type="SAM" id="MobiDB-lite"/>
    </source>
</evidence>
<proteinExistence type="predicted"/>
<dbReference type="PROSITE" id="PS50011">
    <property type="entry name" value="PROTEIN_KINASE_DOM"/>
    <property type="match status" value="1"/>
</dbReference>
<dbReference type="Gene3D" id="3.30.200.20">
    <property type="entry name" value="Phosphorylase Kinase, domain 1"/>
    <property type="match status" value="1"/>
</dbReference>
<evidence type="ECO:0000256" key="8">
    <source>
        <dbReference type="PROSITE-ProRule" id="PRU10141"/>
    </source>
</evidence>
<dbReference type="CDD" id="cd14014">
    <property type="entry name" value="STKc_PknB_like"/>
    <property type="match status" value="1"/>
</dbReference>
<dbReference type="PANTHER" id="PTHR43289">
    <property type="entry name" value="MITOGEN-ACTIVATED PROTEIN KINASE KINASE KINASE 20-RELATED"/>
    <property type="match status" value="1"/>
</dbReference>
<dbReference type="SUPFAM" id="SSF48452">
    <property type="entry name" value="TPR-like"/>
    <property type="match status" value="2"/>
</dbReference>
<dbReference type="InterPro" id="IPR019734">
    <property type="entry name" value="TPR_rpt"/>
</dbReference>
<keyword evidence="5 7" id="KW-0802">TPR repeat</keyword>
<dbReference type="InterPro" id="IPR011990">
    <property type="entry name" value="TPR-like_helical_dom_sf"/>
</dbReference>
<dbReference type="GO" id="GO:0004674">
    <property type="term" value="F:protein serine/threonine kinase activity"/>
    <property type="evidence" value="ECO:0007669"/>
    <property type="project" value="TreeGrafter"/>
</dbReference>
<dbReference type="RefSeq" id="WP_162668361.1">
    <property type="nucleotide sequence ID" value="NZ_LR593886.1"/>
</dbReference>
<feature type="repeat" description="TPR" evidence="7">
    <location>
        <begin position="650"/>
        <end position="683"/>
    </location>
</feature>
<gene>
    <name evidence="11" type="ORF">SOIL9_40430</name>
</gene>
<dbReference type="Pfam" id="PF00069">
    <property type="entry name" value="Pkinase"/>
    <property type="match status" value="1"/>
</dbReference>
<dbReference type="PROSITE" id="PS50005">
    <property type="entry name" value="TPR"/>
    <property type="match status" value="2"/>
</dbReference>
<dbReference type="NCBIfam" id="NF047558">
    <property type="entry name" value="TPR_END_plus"/>
    <property type="match status" value="1"/>
</dbReference>
<evidence type="ECO:0000256" key="1">
    <source>
        <dbReference type="ARBA" id="ARBA00022679"/>
    </source>
</evidence>
<evidence type="ECO:0000256" key="7">
    <source>
        <dbReference type="PROSITE-ProRule" id="PRU00339"/>
    </source>
</evidence>
<accession>A0A6P2CXE6</accession>
<keyword evidence="3 8" id="KW-0547">Nucleotide-binding</keyword>
<keyword evidence="2" id="KW-0677">Repeat</keyword>
<dbReference type="InterPro" id="IPR013105">
    <property type="entry name" value="TPR_2"/>
</dbReference>
<feature type="domain" description="Protein kinase" evidence="10">
    <location>
        <begin position="42"/>
        <end position="368"/>
    </location>
</feature>
<evidence type="ECO:0000259" key="10">
    <source>
        <dbReference type="PROSITE" id="PS50011"/>
    </source>
</evidence>
<dbReference type="SMART" id="SM00028">
    <property type="entry name" value="TPR"/>
    <property type="match status" value="6"/>
</dbReference>
<keyword evidence="4 11" id="KW-0418">Kinase</keyword>
<feature type="compositionally biased region" description="Polar residues" evidence="9">
    <location>
        <begin position="141"/>
        <end position="164"/>
    </location>
</feature>
<dbReference type="EMBL" id="LR593886">
    <property type="protein sequence ID" value="VTR93671.1"/>
    <property type="molecule type" value="Genomic_DNA"/>
</dbReference>
<dbReference type="SUPFAM" id="SSF56112">
    <property type="entry name" value="Protein kinase-like (PK-like)"/>
    <property type="match status" value="1"/>
</dbReference>
<name>A0A6P2CXE6_9BACT</name>
<keyword evidence="12" id="KW-1185">Reference proteome</keyword>
<dbReference type="PROSITE" id="PS00108">
    <property type="entry name" value="PROTEIN_KINASE_ST"/>
    <property type="match status" value="1"/>
</dbReference>
<reference evidence="11 12" key="1">
    <citation type="submission" date="2019-05" db="EMBL/GenBank/DDBJ databases">
        <authorList>
            <consortium name="Science for Life Laboratories"/>
        </authorList>
    </citation>
    <scope>NUCLEOTIDE SEQUENCE [LARGE SCALE GENOMIC DNA]</scope>
    <source>
        <strain evidence="11">Soil9</strain>
    </source>
</reference>
<sequence>MSTSPSAIPTLDLNDRVSAESLSAWVQSEARFPKPGDEYLGFSIEKELGRGAFGRVYLARQGDLAGRPVALKVACDVGGESRTLAQMQHTNIVPVYSFHRDGSLQAACMPYYGCTTLAVVIGSLRGRESLPSSGRELRSTLAQRGELTTPSAGSASSRIDSTLTPGVLPSLPPAPAVPLEHSSDGWARLEGLSFVEAVLCLAEQLADGLAHAHNRGILHRDLKPANVLLTDEGRPMLLDFNLAEDTKTRDGAERAAVGGTLPYMAPEQMRAFRDKAGALDGRCDIYALGVILFELLTGQHPFPVRRTLGRSVVAPMLADREKTPPSPRAINHSVPPAVDAIVRKCLAPDADDRYQRAEDLREDIERHLSNRPLRFAPNTSVRERAQKWVRRNPQLASSGTVGAGAAVLLACLGASFAYSWDQSQNARARALFADHRTDFANAQLFLDDRNQSRPRLDEADARLQAVLARYEVPEDTETWATRASVQRLSEADRVRLTGDVGETFYLMAQVAYLRAMGSDDPPARTENLDRAAKWNESAARFAGDRLPHAVREQRAAITDLRGSRAEAEAFRAEALKASLESARDLYLLGAVLTQQGRHREALPHLRKSTHLDPKNFSAWFVRGTVHLALDHDADAVACFTACLALRDDFAPAWRNRGLALARARAFKDARDDFTRAIALDPLPAEVYVQRATVCDLEGDLEAAETDLTRALDGGGAPVQIRLLRSSIRQRRNNPAGAQTDREEGLRLTPADELSWVARGTERLADDVKGALADAEEALKINPFSMTALQLKAHILGERLNKPDEAMAVLNRAVELHPDHVPTRAGRGVELARRGKRDEALKDAREALLRDTRPANLYQVGCIYALTAKSHHEDKKEALHLLWSALKTGFGLDMVGTDTDLDPIRKDPEFTKMVAAARASLATKRD</sequence>
<dbReference type="PROSITE" id="PS00107">
    <property type="entry name" value="PROTEIN_KINASE_ATP"/>
    <property type="match status" value="1"/>
</dbReference>
<evidence type="ECO:0000256" key="3">
    <source>
        <dbReference type="ARBA" id="ARBA00022741"/>
    </source>
</evidence>
<dbReference type="SMART" id="SM00220">
    <property type="entry name" value="S_TKc"/>
    <property type="match status" value="1"/>
</dbReference>
<evidence type="ECO:0000256" key="5">
    <source>
        <dbReference type="ARBA" id="ARBA00022803"/>
    </source>
</evidence>
<dbReference type="Pfam" id="PF07719">
    <property type="entry name" value="TPR_2"/>
    <property type="match status" value="1"/>
</dbReference>
<feature type="region of interest" description="Disordered" evidence="9">
    <location>
        <begin position="141"/>
        <end position="167"/>
    </location>
</feature>
<dbReference type="Pfam" id="PF13181">
    <property type="entry name" value="TPR_8"/>
    <property type="match status" value="1"/>
</dbReference>
<evidence type="ECO:0000256" key="4">
    <source>
        <dbReference type="ARBA" id="ARBA00022777"/>
    </source>
</evidence>
<dbReference type="GO" id="GO:0005524">
    <property type="term" value="F:ATP binding"/>
    <property type="evidence" value="ECO:0007669"/>
    <property type="project" value="UniProtKB-UniRule"/>
</dbReference>
<dbReference type="Gene3D" id="1.10.510.10">
    <property type="entry name" value="Transferase(Phosphotransferase) domain 1"/>
    <property type="match status" value="1"/>
</dbReference>
<dbReference type="InterPro" id="IPR008271">
    <property type="entry name" value="Ser/Thr_kinase_AS"/>
</dbReference>
<dbReference type="AlphaFoldDB" id="A0A6P2CXE6"/>
<dbReference type="Gene3D" id="1.25.40.10">
    <property type="entry name" value="Tetratricopeptide repeat domain"/>
    <property type="match status" value="2"/>
</dbReference>
<dbReference type="Proteomes" id="UP000464178">
    <property type="component" value="Chromosome"/>
</dbReference>
<evidence type="ECO:0000313" key="12">
    <source>
        <dbReference type="Proteomes" id="UP000464178"/>
    </source>
</evidence>
<dbReference type="InterPro" id="IPR017441">
    <property type="entry name" value="Protein_kinase_ATP_BS"/>
</dbReference>
<evidence type="ECO:0000256" key="2">
    <source>
        <dbReference type="ARBA" id="ARBA00022737"/>
    </source>
</evidence>
<evidence type="ECO:0000256" key="6">
    <source>
        <dbReference type="ARBA" id="ARBA00022840"/>
    </source>
</evidence>
<dbReference type="InterPro" id="IPR000719">
    <property type="entry name" value="Prot_kinase_dom"/>
</dbReference>
<evidence type="ECO:0000313" key="11">
    <source>
        <dbReference type="EMBL" id="VTR93671.1"/>
    </source>
</evidence>
<keyword evidence="1" id="KW-0808">Transferase</keyword>
<feature type="binding site" evidence="8">
    <location>
        <position position="72"/>
    </location>
    <ligand>
        <name>ATP</name>
        <dbReference type="ChEBI" id="CHEBI:30616"/>
    </ligand>
</feature>
<protein>
    <recommendedName>
        <fullName evidence="10">Protein kinase domain-containing protein</fullName>
    </recommendedName>
</protein>